<evidence type="ECO:0000313" key="1">
    <source>
        <dbReference type="EMBL" id="ACL04305.1"/>
    </source>
</evidence>
<accession>B8FIR4</accession>
<proteinExistence type="predicted"/>
<dbReference type="AlphaFoldDB" id="B8FIR4"/>
<reference evidence="1 2" key="1">
    <citation type="journal article" date="2012" name="Environ. Microbiol.">
        <title>The genome sequence of Desulfatibacillum alkenivorans AK-01: a blueprint for anaerobic alkane oxidation.</title>
        <authorList>
            <person name="Callaghan A.V."/>
            <person name="Morris B.E."/>
            <person name="Pereira I.A."/>
            <person name="McInerney M.J."/>
            <person name="Austin R.N."/>
            <person name="Groves J.T."/>
            <person name="Kukor J.J."/>
            <person name="Suflita J.M."/>
            <person name="Young L.Y."/>
            <person name="Zylstra G.J."/>
            <person name="Wawrik B."/>
        </authorList>
    </citation>
    <scope>NUCLEOTIDE SEQUENCE [LARGE SCALE GENOMIC DNA]</scope>
    <source>
        <strain evidence="1 2">AK-01</strain>
    </source>
</reference>
<dbReference type="Pfam" id="PF13148">
    <property type="entry name" value="DUF3987"/>
    <property type="match status" value="1"/>
</dbReference>
<dbReference type="InterPro" id="IPR025048">
    <property type="entry name" value="DUF3987"/>
</dbReference>
<gene>
    <name evidence="1" type="ordered locus">Dalk_2612</name>
</gene>
<dbReference type="KEGG" id="dal:Dalk_2612"/>
<evidence type="ECO:0000313" key="2">
    <source>
        <dbReference type="Proteomes" id="UP000000739"/>
    </source>
</evidence>
<name>B8FIR4_DESAL</name>
<keyword evidence="2" id="KW-1185">Reference proteome</keyword>
<dbReference type="Proteomes" id="UP000000739">
    <property type="component" value="Chromosome"/>
</dbReference>
<organism evidence="1 2">
    <name type="scientific">Desulfatibacillum aliphaticivorans</name>
    <dbReference type="NCBI Taxonomy" id="218208"/>
    <lineage>
        <taxon>Bacteria</taxon>
        <taxon>Pseudomonadati</taxon>
        <taxon>Thermodesulfobacteriota</taxon>
        <taxon>Desulfobacteria</taxon>
        <taxon>Desulfobacterales</taxon>
        <taxon>Desulfatibacillaceae</taxon>
        <taxon>Desulfatibacillum</taxon>
    </lineage>
</organism>
<protein>
    <recommendedName>
        <fullName evidence="3">RepB-like DNA primase domain-containing protein</fullName>
    </recommendedName>
</protein>
<dbReference type="RefSeq" id="WP_015947377.1">
    <property type="nucleotide sequence ID" value="NC_011768.1"/>
</dbReference>
<dbReference type="HOGENOM" id="CLU_335795_0_0_7"/>
<dbReference type="EMBL" id="CP001322">
    <property type="protein sequence ID" value="ACL04305.1"/>
    <property type="molecule type" value="Genomic_DNA"/>
</dbReference>
<sequence>MKELELSAQCESQQFLNTLYGDIEEEAHLVLWTKQDTKTEFFHVSDIPEATQYAESRKSTHDVYFGLGLQRDKQPSWSRGKANSVVGIPGLWLDLDIVGPGHAETSIPEDREAAMTFLEGLPWKPTLLVNSGGGVHAYWLFKEPWIFDDEKERIEAQELSARFQLHVRNLAKETHGWNLDNTSDLARLLRVPGSLNHKSEPPTIVSIIKHHDQNRFNPDDFEEIVKDIVVPTDFGSEYSGNSDWTPANIDLIVHGCSFMRHCKDDADSLPEPHWHSMMTVLSRCHNALNLVHEWSSPYPKYDKQKTERKLNHALNSPGPHTCQFIETIHQYDQCSGCSNRGKIKSPIQLGAPRRSSAVYNLSSDSNKAERWEAVRDYFPRTNFPWGTLPDGITESLMQLARSCAISPNPLPGVALSTMASTVGNKVTMSPKDSWKEPVIIWHADIRESGEGKTPASRKLIEPLYLFQNKEHERFMAETKKFHAANKKAKGGQNPVMEEPVERGYVTSDFTLEGLNQELSGHPTGGLFCDLSELSAFISGQNQYKSRGTDRENLLKFWDGGHIRVSRKSGSIYIRNPRVSLAGGIQPYVFRTVFGAKNGIALADGTIYRFLFVYEKSKTRKQTPEAWSNSNKQAWYKSIEYSAHWADSRNDPLKMILSKEAQAAFFDWENELREFKEVLPHEFRGFISKASSHCLRLTGATHCLWACHHGCEPDGILGLDDIQRGMKVTEFYLGQSVDAMMTLLGIETSETSHGPSKEAVLAMALKGIKDGLVSNKILMADVMEMYNGLADTDNEFSSSRSFGVFVRGLGFTVPKGTQRVGDKTGVCMEWNSGVDNFISEHAPQNSGDGSV</sequence>
<dbReference type="eggNOG" id="COG1467">
    <property type="taxonomic scope" value="Bacteria"/>
</dbReference>
<evidence type="ECO:0008006" key="3">
    <source>
        <dbReference type="Google" id="ProtNLM"/>
    </source>
</evidence>